<evidence type="ECO:0000259" key="4">
    <source>
        <dbReference type="PROSITE" id="PS50102"/>
    </source>
</evidence>
<keyword evidence="1 2" id="KW-0694">RNA-binding</keyword>
<dbReference type="InterPro" id="IPR051229">
    <property type="entry name" value="ALYREF_mRNA_export"/>
</dbReference>
<dbReference type="SUPFAM" id="SSF54928">
    <property type="entry name" value="RNA-binding domain, RBD"/>
    <property type="match status" value="1"/>
</dbReference>
<keyword evidence="6" id="KW-1185">Reference proteome</keyword>
<dbReference type="Gene3D" id="3.30.70.330">
    <property type="match status" value="1"/>
</dbReference>
<name>A0A8T2XWC8_POPDE</name>
<proteinExistence type="predicted"/>
<dbReference type="GO" id="GO:0006406">
    <property type="term" value="P:mRNA export from nucleus"/>
    <property type="evidence" value="ECO:0007669"/>
    <property type="project" value="TreeGrafter"/>
</dbReference>
<dbReference type="SMART" id="SM00360">
    <property type="entry name" value="RRM"/>
    <property type="match status" value="1"/>
</dbReference>
<protein>
    <recommendedName>
        <fullName evidence="4">RRM domain-containing protein</fullName>
    </recommendedName>
</protein>
<organism evidence="5 6">
    <name type="scientific">Populus deltoides</name>
    <name type="common">Eastern poplar</name>
    <name type="synonym">Eastern cottonwood</name>
    <dbReference type="NCBI Taxonomy" id="3696"/>
    <lineage>
        <taxon>Eukaryota</taxon>
        <taxon>Viridiplantae</taxon>
        <taxon>Streptophyta</taxon>
        <taxon>Embryophyta</taxon>
        <taxon>Tracheophyta</taxon>
        <taxon>Spermatophyta</taxon>
        <taxon>Magnoliopsida</taxon>
        <taxon>eudicotyledons</taxon>
        <taxon>Gunneridae</taxon>
        <taxon>Pentapetalae</taxon>
        <taxon>rosids</taxon>
        <taxon>fabids</taxon>
        <taxon>Malpighiales</taxon>
        <taxon>Salicaceae</taxon>
        <taxon>Saliceae</taxon>
        <taxon>Populus</taxon>
    </lineage>
</organism>
<dbReference type="GO" id="GO:0003729">
    <property type="term" value="F:mRNA binding"/>
    <property type="evidence" value="ECO:0007669"/>
    <property type="project" value="TreeGrafter"/>
</dbReference>
<evidence type="ECO:0000313" key="5">
    <source>
        <dbReference type="EMBL" id="KAH8497124.1"/>
    </source>
</evidence>
<dbReference type="InterPro" id="IPR000504">
    <property type="entry name" value="RRM_dom"/>
</dbReference>
<dbReference type="InterPro" id="IPR035979">
    <property type="entry name" value="RBD_domain_sf"/>
</dbReference>
<evidence type="ECO:0000256" key="2">
    <source>
        <dbReference type="PROSITE-ProRule" id="PRU00176"/>
    </source>
</evidence>
<dbReference type="PANTHER" id="PTHR19965">
    <property type="entry name" value="RNA AND EXPORT FACTOR BINDING PROTEIN"/>
    <property type="match status" value="1"/>
</dbReference>
<comment type="caution">
    <text evidence="5">The sequence shown here is derived from an EMBL/GenBank/DDBJ whole genome shotgun (WGS) entry which is preliminary data.</text>
</comment>
<sequence>MYIYIHLKPRSLLSLCFNLQNPELHNKKKADKYPKMSSLLDMSLDDLIRKGKENGGRDSNFRGSGRGAGSGSVLGPGPDRLVFRRDLTRPKPYSVRPVQVMQVQQEPLMLAASEGSNGEAKLYISNLDYGVSNEDIKVLFSEVGELLRYSLHYDMSGRSKGTAEVVFSRQTDALAAIRRYNNVQLDGKPLKIELVGVNVITPVPVTVPVTAITNVANPNGAVRSVYERIGARGRGHGGGAGGRGGGSVQEFARGQGQVRRRVEKLTAEALDSDLDKYHFEAMKLK</sequence>
<evidence type="ECO:0000313" key="6">
    <source>
        <dbReference type="Proteomes" id="UP000807159"/>
    </source>
</evidence>
<accession>A0A8T2XWC8</accession>
<feature type="compositionally biased region" description="Basic and acidic residues" evidence="3">
    <location>
        <begin position="51"/>
        <end position="60"/>
    </location>
</feature>
<dbReference type="SMART" id="SM01218">
    <property type="entry name" value="FoP_duplication"/>
    <property type="match status" value="1"/>
</dbReference>
<evidence type="ECO:0000256" key="1">
    <source>
        <dbReference type="ARBA" id="ARBA00022884"/>
    </source>
</evidence>
<dbReference type="Pfam" id="PF00076">
    <property type="entry name" value="RRM_1"/>
    <property type="match status" value="1"/>
</dbReference>
<dbReference type="AlphaFoldDB" id="A0A8T2XWC8"/>
<dbReference type="GO" id="GO:0005634">
    <property type="term" value="C:nucleus"/>
    <property type="evidence" value="ECO:0007669"/>
    <property type="project" value="TreeGrafter"/>
</dbReference>
<reference evidence="5" key="1">
    <citation type="journal article" date="2021" name="J. Hered.">
        <title>Genome Assembly of Salicaceae Populus deltoides (Eastern Cottonwood) I-69 Based on Nanopore Sequencing and Hi-C Technologies.</title>
        <authorList>
            <person name="Bai S."/>
            <person name="Wu H."/>
            <person name="Zhang J."/>
            <person name="Pan Z."/>
            <person name="Zhao W."/>
            <person name="Li Z."/>
            <person name="Tong C."/>
        </authorList>
    </citation>
    <scope>NUCLEOTIDE SEQUENCE</scope>
    <source>
        <tissue evidence="5">Leaf</tissue>
    </source>
</reference>
<dbReference type="EMBL" id="JACEGQ020000010">
    <property type="protein sequence ID" value="KAH8497124.1"/>
    <property type="molecule type" value="Genomic_DNA"/>
</dbReference>
<dbReference type="PANTHER" id="PTHR19965:SF102">
    <property type="entry name" value="THO COMPLEX SUBUNIT 4A-LIKE ISOFORM X1"/>
    <property type="match status" value="1"/>
</dbReference>
<dbReference type="InterPro" id="IPR012677">
    <property type="entry name" value="Nucleotide-bd_a/b_plait_sf"/>
</dbReference>
<dbReference type="Proteomes" id="UP000807159">
    <property type="component" value="Chromosome 10"/>
</dbReference>
<gene>
    <name evidence="5" type="ORF">H0E87_019717</name>
</gene>
<dbReference type="Pfam" id="PF13865">
    <property type="entry name" value="FoP_duplication"/>
    <property type="match status" value="1"/>
</dbReference>
<dbReference type="CDD" id="cd12680">
    <property type="entry name" value="RRM_THOC4"/>
    <property type="match status" value="1"/>
</dbReference>
<dbReference type="PROSITE" id="PS50102">
    <property type="entry name" value="RRM"/>
    <property type="match status" value="1"/>
</dbReference>
<feature type="domain" description="RRM" evidence="4">
    <location>
        <begin position="120"/>
        <end position="197"/>
    </location>
</feature>
<dbReference type="InterPro" id="IPR025715">
    <property type="entry name" value="FoP_C"/>
</dbReference>
<feature type="region of interest" description="Disordered" evidence="3">
    <location>
        <begin position="51"/>
        <end position="81"/>
    </location>
</feature>
<feature type="compositionally biased region" description="Gly residues" evidence="3">
    <location>
        <begin position="64"/>
        <end position="74"/>
    </location>
</feature>
<evidence type="ECO:0000256" key="3">
    <source>
        <dbReference type="SAM" id="MobiDB-lite"/>
    </source>
</evidence>